<dbReference type="AlphaFoldDB" id="A0AAW0JLF3"/>
<proteinExistence type="predicted"/>
<gene>
    <name evidence="1" type="ORF">U0070_026477</name>
</gene>
<comment type="caution">
    <text evidence="1">The sequence shown here is derived from an EMBL/GenBank/DDBJ whole genome shotgun (WGS) entry which is preliminary data.</text>
</comment>
<name>A0AAW0JLF3_MYOGA</name>
<sequence>MLDTKDLEQCPVMSVECFIQLQIQKMKPSTSFSTTSL</sequence>
<protein>
    <submittedName>
        <fullName evidence="1">Uncharacterized protein</fullName>
    </submittedName>
</protein>
<dbReference type="Proteomes" id="UP001488838">
    <property type="component" value="Unassembled WGS sequence"/>
</dbReference>
<evidence type="ECO:0000313" key="2">
    <source>
        <dbReference type="Proteomes" id="UP001488838"/>
    </source>
</evidence>
<reference evidence="1 2" key="1">
    <citation type="journal article" date="2023" name="bioRxiv">
        <title>Conserved and derived expression patterns and positive selection on dental genes reveal complex evolutionary context of ever-growing rodent molars.</title>
        <authorList>
            <person name="Calamari Z.T."/>
            <person name="Song A."/>
            <person name="Cohen E."/>
            <person name="Akter M."/>
            <person name="Roy R.D."/>
            <person name="Hallikas O."/>
            <person name="Christensen M.M."/>
            <person name="Li P."/>
            <person name="Marangoni P."/>
            <person name="Jernvall J."/>
            <person name="Klein O.D."/>
        </authorList>
    </citation>
    <scope>NUCLEOTIDE SEQUENCE [LARGE SCALE GENOMIC DNA]</scope>
    <source>
        <strain evidence="1">V071</strain>
    </source>
</reference>
<accession>A0AAW0JLF3</accession>
<dbReference type="EMBL" id="JBBHLL010000032">
    <property type="protein sequence ID" value="KAK7826881.1"/>
    <property type="molecule type" value="Genomic_DNA"/>
</dbReference>
<keyword evidence="2" id="KW-1185">Reference proteome</keyword>
<evidence type="ECO:0000313" key="1">
    <source>
        <dbReference type="EMBL" id="KAK7826881.1"/>
    </source>
</evidence>
<organism evidence="1 2">
    <name type="scientific">Myodes glareolus</name>
    <name type="common">Bank vole</name>
    <name type="synonym">Clethrionomys glareolus</name>
    <dbReference type="NCBI Taxonomy" id="447135"/>
    <lineage>
        <taxon>Eukaryota</taxon>
        <taxon>Metazoa</taxon>
        <taxon>Chordata</taxon>
        <taxon>Craniata</taxon>
        <taxon>Vertebrata</taxon>
        <taxon>Euteleostomi</taxon>
        <taxon>Mammalia</taxon>
        <taxon>Eutheria</taxon>
        <taxon>Euarchontoglires</taxon>
        <taxon>Glires</taxon>
        <taxon>Rodentia</taxon>
        <taxon>Myomorpha</taxon>
        <taxon>Muroidea</taxon>
        <taxon>Cricetidae</taxon>
        <taxon>Arvicolinae</taxon>
        <taxon>Myodes</taxon>
    </lineage>
</organism>